<dbReference type="EMBL" id="JAGHKP010000001">
    <property type="protein sequence ID" value="MBO9151756.1"/>
    <property type="molecule type" value="Genomic_DNA"/>
</dbReference>
<keyword evidence="7" id="KW-1185">Reference proteome</keyword>
<feature type="chain" id="PRO_5045327437" evidence="3">
    <location>
        <begin position="20"/>
        <end position="1025"/>
    </location>
</feature>
<comment type="similarity">
    <text evidence="1 2">Belongs to the TonB-dependent receptor family.</text>
</comment>
<feature type="domain" description="TonB-dependent receptor-like beta-barrel" evidence="4">
    <location>
        <begin position="423"/>
        <end position="982"/>
    </location>
</feature>
<protein>
    <submittedName>
        <fullName evidence="6">TonB-dependent receptor</fullName>
    </submittedName>
</protein>
<feature type="signal peptide" evidence="3">
    <location>
        <begin position="1"/>
        <end position="19"/>
    </location>
</feature>
<name>A0ABS3YAT6_9BACT</name>
<evidence type="ECO:0000313" key="6">
    <source>
        <dbReference type="EMBL" id="MBO9151756.1"/>
    </source>
</evidence>
<comment type="subcellular location">
    <subcellularLocation>
        <location evidence="1">Cell outer membrane</location>
        <topology evidence="1">Multi-pass membrane protein</topology>
    </subcellularLocation>
</comment>
<dbReference type="Pfam" id="PF00593">
    <property type="entry name" value="TonB_dep_Rec_b-barrel"/>
    <property type="match status" value="1"/>
</dbReference>
<dbReference type="InterPro" id="IPR012910">
    <property type="entry name" value="Plug_dom"/>
</dbReference>
<evidence type="ECO:0000256" key="1">
    <source>
        <dbReference type="PROSITE-ProRule" id="PRU01360"/>
    </source>
</evidence>
<dbReference type="NCBIfam" id="TIGR04057">
    <property type="entry name" value="SusC_RagA_signa"/>
    <property type="match status" value="1"/>
</dbReference>
<dbReference type="Pfam" id="PF07715">
    <property type="entry name" value="Plug"/>
    <property type="match status" value="1"/>
</dbReference>
<accession>A0ABS3YAT6</accession>
<evidence type="ECO:0000259" key="5">
    <source>
        <dbReference type="Pfam" id="PF07715"/>
    </source>
</evidence>
<evidence type="ECO:0000256" key="3">
    <source>
        <dbReference type="SAM" id="SignalP"/>
    </source>
</evidence>
<dbReference type="Proteomes" id="UP000679126">
    <property type="component" value="Unassembled WGS sequence"/>
</dbReference>
<organism evidence="6 7">
    <name type="scientific">Chitinophaga chungangae</name>
    <dbReference type="NCBI Taxonomy" id="2821488"/>
    <lineage>
        <taxon>Bacteria</taxon>
        <taxon>Pseudomonadati</taxon>
        <taxon>Bacteroidota</taxon>
        <taxon>Chitinophagia</taxon>
        <taxon>Chitinophagales</taxon>
        <taxon>Chitinophagaceae</taxon>
        <taxon>Chitinophaga</taxon>
    </lineage>
</organism>
<dbReference type="Gene3D" id="2.170.130.10">
    <property type="entry name" value="TonB-dependent receptor, plug domain"/>
    <property type="match status" value="1"/>
</dbReference>
<keyword evidence="1" id="KW-0998">Cell outer membrane</keyword>
<dbReference type="InterPro" id="IPR037066">
    <property type="entry name" value="Plug_dom_sf"/>
</dbReference>
<dbReference type="Pfam" id="PF13715">
    <property type="entry name" value="CarbopepD_reg_2"/>
    <property type="match status" value="1"/>
</dbReference>
<evidence type="ECO:0000256" key="2">
    <source>
        <dbReference type="RuleBase" id="RU003357"/>
    </source>
</evidence>
<keyword evidence="3" id="KW-0732">Signal</keyword>
<dbReference type="InterPro" id="IPR023996">
    <property type="entry name" value="TonB-dep_OMP_SusC/RagA"/>
</dbReference>
<keyword evidence="1 2" id="KW-0472">Membrane</keyword>
<reference evidence="7" key="1">
    <citation type="submission" date="2021-03" db="EMBL/GenBank/DDBJ databases">
        <title>Assistant Professor.</title>
        <authorList>
            <person name="Huq M.A."/>
        </authorList>
    </citation>
    <scope>NUCLEOTIDE SEQUENCE [LARGE SCALE GENOMIC DNA]</scope>
    <source>
        <strain evidence="7">MAH-28</strain>
    </source>
</reference>
<dbReference type="InterPro" id="IPR008969">
    <property type="entry name" value="CarboxyPept-like_regulatory"/>
</dbReference>
<dbReference type="InterPro" id="IPR023997">
    <property type="entry name" value="TonB-dep_OMP_SusC/RagA_CS"/>
</dbReference>
<proteinExistence type="inferred from homology"/>
<dbReference type="InterPro" id="IPR000531">
    <property type="entry name" value="Beta-barrel_TonB"/>
</dbReference>
<dbReference type="NCBIfam" id="TIGR04056">
    <property type="entry name" value="OMP_RagA_SusC"/>
    <property type="match status" value="1"/>
</dbReference>
<feature type="domain" description="TonB-dependent receptor plug" evidence="5">
    <location>
        <begin position="113"/>
        <end position="223"/>
    </location>
</feature>
<keyword evidence="1" id="KW-1134">Transmembrane beta strand</keyword>
<dbReference type="SUPFAM" id="SSF56935">
    <property type="entry name" value="Porins"/>
    <property type="match status" value="1"/>
</dbReference>
<comment type="caution">
    <text evidence="6">The sequence shown here is derived from an EMBL/GenBank/DDBJ whole genome shotgun (WGS) entry which is preliminary data.</text>
</comment>
<keyword evidence="1" id="KW-0812">Transmembrane</keyword>
<keyword evidence="2" id="KW-0798">TonB box</keyword>
<dbReference type="SUPFAM" id="SSF49464">
    <property type="entry name" value="Carboxypeptidase regulatory domain-like"/>
    <property type="match status" value="1"/>
</dbReference>
<dbReference type="InterPro" id="IPR039426">
    <property type="entry name" value="TonB-dep_rcpt-like"/>
</dbReference>
<evidence type="ECO:0000259" key="4">
    <source>
        <dbReference type="Pfam" id="PF00593"/>
    </source>
</evidence>
<sequence length="1025" mass="115099">MKHIISILFFSLLAAGAMAQGKKITGTVSDKDGPVPFATVKEAASPSNGVLTDDKGAFSITLRANGDELIISSIGYANKTVSFKGKTSINIVLENSVTGLGEVVTVGYAPQKKMTNTGAVSMITGKELRQSPAASLQNSLVGRLPGLFQQQTSGQPGKDGAAFYIRGQSTYNSGGSQPLIIVDDIEYSYDQVNQIDPNEVESVAILKDASTTAIYGIKGANGVLVITTRRGKQGPPKITFRSETGFQQPTVYRKPLPAHEAIPLLIEHYKNSNQDPELFLPGYTSPEAIEHFRLGDDPYRYPNVNWYKEVMKKNTVQQRNNLDINGGTEHVRYFVSLGYIFQNGIMKDMPKDEDFNSNYYLKRYNFRSNLDVDVTKDLSLRLDLSARNSEINEPNFPDVMAGGAWPFWRRITSGLLAPWVYPVYNPDGSYGGRKDFTLNPVGILQYAGYKRAYHTDLNLNLTANQKLDFITEGLSLRGTLAYTNNYERRRSLTRGQFPVYEYVAGSDTYQPVFPTLSRIPLLAADGGWEGGRSKPLRVVNPQLMLNYRRAFGDHTVYGLALFNQQTRLEAADVPENFRGYSLRVGYDFRSRYMFEFNWGYNGTDRFKAQKRYGSFPAVSAGWNISEEPFFKNNITFVDHFKIRGSVGEVGNDKFPNSFQYLYEEIYETPNQNYNFGESPTTSGVVTPGALANEDVRWERERKIDVGVELRMLKGKLEVIADYFDNYRYDILTTRGTVPNYSGISLPPMNVGRVSNKGYELDVTHRHKIGNVDYFLKGNFSFAKNKVLYRDEPQNSANPLLAQTGRPIGQIYGYTFDGFYYDEADIEKSPEVVGKTVQPGDIKFKDINGDGLIDSRDIGPIGYPNIPQVTYGISAGFSWKGLDFSALFQGAARGSMDASTLLQIGNSNGIPSEIHKKRWTPETRDVAEYPRLGGVNFDLSTFWLRPSDYLRLKNVELGYRFPQRLVRRLGVQDIRLYANGLNLLTWFNLKIYDVDPESPRGSAQTEAYSNYPQQKIYNFGLQVSLK</sequence>
<dbReference type="RefSeq" id="WP_209144261.1">
    <property type="nucleotide sequence ID" value="NZ_JAGHKP010000001.1"/>
</dbReference>
<keyword evidence="6" id="KW-0675">Receptor</keyword>
<evidence type="ECO:0000313" key="7">
    <source>
        <dbReference type="Proteomes" id="UP000679126"/>
    </source>
</evidence>
<gene>
    <name evidence="6" type="ORF">J7I43_06020</name>
</gene>
<dbReference type="PROSITE" id="PS52016">
    <property type="entry name" value="TONB_DEPENDENT_REC_3"/>
    <property type="match status" value="1"/>
</dbReference>
<keyword evidence="1" id="KW-0813">Transport</keyword>